<protein>
    <recommendedName>
        <fullName evidence="1">DUF2169 domain-containing protein</fullName>
    </recommendedName>
</protein>
<name>A0A1W6Z8D6_9BORD</name>
<organism evidence="2 3">
    <name type="scientific">Bordetella genomosp. 13</name>
    <dbReference type="NCBI Taxonomy" id="463040"/>
    <lineage>
        <taxon>Bacteria</taxon>
        <taxon>Pseudomonadati</taxon>
        <taxon>Pseudomonadota</taxon>
        <taxon>Betaproteobacteria</taxon>
        <taxon>Burkholderiales</taxon>
        <taxon>Alcaligenaceae</taxon>
        <taxon>Bordetella</taxon>
    </lineage>
</organism>
<gene>
    <name evidence="2" type="ORF">CAL15_03830</name>
</gene>
<dbReference type="AlphaFoldDB" id="A0A1W6Z8D6"/>
<dbReference type="Pfam" id="PF09937">
    <property type="entry name" value="DUF2169"/>
    <property type="match status" value="1"/>
</dbReference>
<dbReference type="STRING" id="463040.CAL15_03830"/>
<evidence type="ECO:0000313" key="3">
    <source>
        <dbReference type="Proteomes" id="UP000194161"/>
    </source>
</evidence>
<keyword evidence="3" id="KW-1185">Reference proteome</keyword>
<evidence type="ECO:0000313" key="2">
    <source>
        <dbReference type="EMBL" id="ARP93587.1"/>
    </source>
</evidence>
<dbReference type="KEGG" id="bgm:CAL15_03830"/>
<dbReference type="RefSeq" id="WP_086077369.1">
    <property type="nucleotide sequence ID" value="NZ_CP021111.1"/>
</dbReference>
<reference evidence="2 3" key="1">
    <citation type="submission" date="2017-05" db="EMBL/GenBank/DDBJ databases">
        <title>Complete and WGS of Bordetella genogroups.</title>
        <authorList>
            <person name="Spilker T."/>
            <person name="LiPuma J."/>
        </authorList>
    </citation>
    <scope>NUCLEOTIDE SEQUENCE [LARGE SCALE GENOMIC DNA]</scope>
    <source>
        <strain evidence="2 3">AU7206</strain>
    </source>
</reference>
<dbReference type="OrthoDB" id="237820at2"/>
<evidence type="ECO:0000259" key="1">
    <source>
        <dbReference type="Pfam" id="PF09937"/>
    </source>
</evidence>
<feature type="domain" description="DUF2169" evidence="1">
    <location>
        <begin position="22"/>
        <end position="407"/>
    </location>
</feature>
<dbReference type="EMBL" id="CP021111">
    <property type="protein sequence ID" value="ARP93587.1"/>
    <property type="molecule type" value="Genomic_DNA"/>
</dbReference>
<accession>A0A1W6Z8D6</accession>
<dbReference type="Proteomes" id="UP000194161">
    <property type="component" value="Chromosome"/>
</dbReference>
<sequence>MEFCNLTPFDTLCYGALDPNDDEHQVIAMKVGYRLARQAGGSWQAQVIDDDPVPLCVGDEFWAEPGESSVRQESDLAPFKPKCDVLVIGQAYAPGGRAAAQWETRLRVSVLQARPPASVYYEPKAQWQPGRQRYVNRPEAMRTTAKALQDKEEKVLLDKRLWILAPHAFRRHLLAPGWKRTPAQPITELPLRWEHAFGGTSIVRDAADPDAGPLLNEVCFSNPLGCGWMEKRDPRASRNARQQDGCEIAAPQIVPPGEPLPAPIVAAHPEGPCDAMRMAELAQAYGAMPAGYGPLGRAWAPRLAQAGTYDDAWLQSRHPGLPRDIDFHYWNGAPADQQVPYLPPDFCLEAWNLTPHATTGGYVRVVMPGHRPFLLMRMASGVMLPLPMITDTAILDTEAMTLTLTHRAWLPAGTPAIRALEARFEVDPAAPLLKRAPSRPSALQEA</sequence>
<dbReference type="InterPro" id="IPR018683">
    <property type="entry name" value="DUF2169"/>
</dbReference>
<proteinExistence type="predicted"/>